<evidence type="ECO:0000313" key="1">
    <source>
        <dbReference type="EMBL" id="OLP60154.1"/>
    </source>
</evidence>
<sequence length="351" mass="38042">MTVLSFATSIAAYEAALAARFGASIRRADLTVKHEKMAKDAFQFLRGTCWRWAEAAATLCPELCNAPEAGSVGDAHAGNFGLWRDAQFRLVWGVDDYDEAARLPYPLDLVRLGASLILVGAGAEPYEVADWIQAGYGDGLAAPEPFVLESRHLWLRDLFEAGPEKRERFWNELDALHEAPVEPEAFDARLRAALPTGTSAVRIMPRQAGVGSLGRPRFVALGQYRGGPIAAEIKGGMPSCWTLGREAGLAESLAGGPHRSPDPTLVYDADAVLRRLAPNSGKLKFAEVKPKLQGQLIAAIAGDLAAIHAGAGDSGEIRHDLERRPAGWLTAAIRRVAQWTEGEWNVFKRQN</sequence>
<dbReference type="AlphaFoldDB" id="A0A1Q9AXI1"/>
<evidence type="ECO:0008006" key="3">
    <source>
        <dbReference type="Google" id="ProtNLM"/>
    </source>
</evidence>
<gene>
    <name evidence="1" type="ORF">BJF93_14310</name>
</gene>
<dbReference type="RefSeq" id="WP_075627521.1">
    <property type="nucleotide sequence ID" value="NZ_FOAM01000035.1"/>
</dbReference>
<protein>
    <recommendedName>
        <fullName evidence="3">DUF2252 domain-containing protein</fullName>
    </recommendedName>
</protein>
<reference evidence="1 2" key="1">
    <citation type="submission" date="2016-09" db="EMBL/GenBank/DDBJ databases">
        <title>Rhizobium sp. nov., a novel species isolated from the rice rhizosphere.</title>
        <authorList>
            <person name="Zhao J."/>
            <person name="Zhang X."/>
        </authorList>
    </citation>
    <scope>NUCLEOTIDE SEQUENCE [LARGE SCALE GENOMIC DNA]</scope>
    <source>
        <strain evidence="1 2">1.7048</strain>
    </source>
</reference>
<name>A0A1Q9AXI1_9HYPH</name>
<evidence type="ECO:0000313" key="2">
    <source>
        <dbReference type="Proteomes" id="UP000186364"/>
    </source>
</evidence>
<dbReference type="OrthoDB" id="1491115at2"/>
<accession>A0A1Q9AXI1</accession>
<comment type="caution">
    <text evidence="1">The sequence shown here is derived from an EMBL/GenBank/DDBJ whole genome shotgun (WGS) entry which is preliminary data.</text>
</comment>
<proteinExistence type="predicted"/>
<dbReference type="PANTHER" id="PTHR39441">
    <property type="entry name" value="DUF2252 DOMAIN-CONTAINING PROTEIN"/>
    <property type="match status" value="1"/>
</dbReference>
<dbReference type="InterPro" id="IPR018721">
    <property type="entry name" value="DUF2252"/>
</dbReference>
<keyword evidence="2" id="KW-1185">Reference proteome</keyword>
<dbReference type="Pfam" id="PF10009">
    <property type="entry name" value="DUF2252"/>
    <property type="match status" value="1"/>
</dbReference>
<dbReference type="Proteomes" id="UP000186364">
    <property type="component" value="Unassembled WGS sequence"/>
</dbReference>
<dbReference type="EMBL" id="MKIP01000038">
    <property type="protein sequence ID" value="OLP60154.1"/>
    <property type="molecule type" value="Genomic_DNA"/>
</dbReference>
<dbReference type="PANTHER" id="PTHR39441:SF1">
    <property type="entry name" value="DUF2252 DOMAIN-CONTAINING PROTEIN"/>
    <property type="match status" value="1"/>
</dbReference>
<organism evidence="1 2">
    <name type="scientific">Xaviernesmea oryzae</name>
    <dbReference type="NCBI Taxonomy" id="464029"/>
    <lineage>
        <taxon>Bacteria</taxon>
        <taxon>Pseudomonadati</taxon>
        <taxon>Pseudomonadota</taxon>
        <taxon>Alphaproteobacteria</taxon>
        <taxon>Hyphomicrobiales</taxon>
        <taxon>Rhizobiaceae</taxon>
        <taxon>Rhizobium/Agrobacterium group</taxon>
        <taxon>Xaviernesmea</taxon>
    </lineage>
</organism>